<organism evidence="7 8">
    <name type="scientific">Sesamum indicum</name>
    <name type="common">Oriental sesame</name>
    <name type="synonym">Sesamum orientale</name>
    <dbReference type="NCBI Taxonomy" id="4182"/>
    <lineage>
        <taxon>Eukaryota</taxon>
        <taxon>Viridiplantae</taxon>
        <taxon>Streptophyta</taxon>
        <taxon>Embryophyta</taxon>
        <taxon>Tracheophyta</taxon>
        <taxon>Spermatophyta</taxon>
        <taxon>Magnoliopsida</taxon>
        <taxon>eudicotyledons</taxon>
        <taxon>Gunneridae</taxon>
        <taxon>Pentapetalae</taxon>
        <taxon>asterids</taxon>
        <taxon>lamiids</taxon>
        <taxon>Lamiales</taxon>
        <taxon>Pedaliaceae</taxon>
        <taxon>Sesamum</taxon>
    </lineage>
</organism>
<dbReference type="PROSITE" id="PS00065">
    <property type="entry name" value="D_2_HYDROXYACID_DH_1"/>
    <property type="match status" value="1"/>
</dbReference>
<dbReference type="PANTHER" id="PTHR10996">
    <property type="entry name" value="2-HYDROXYACID DEHYDROGENASE-RELATED"/>
    <property type="match status" value="1"/>
</dbReference>
<dbReference type="GO" id="GO:0005829">
    <property type="term" value="C:cytosol"/>
    <property type="evidence" value="ECO:0007669"/>
    <property type="project" value="TreeGrafter"/>
</dbReference>
<dbReference type="GO" id="GO:0016618">
    <property type="term" value="F:hydroxypyruvate reductase [NAD(P)H] activity"/>
    <property type="evidence" value="ECO:0007669"/>
    <property type="project" value="TreeGrafter"/>
</dbReference>
<dbReference type="Pfam" id="PF02826">
    <property type="entry name" value="2-Hacid_dh_C"/>
    <property type="match status" value="1"/>
</dbReference>
<dbReference type="InterPro" id="IPR036291">
    <property type="entry name" value="NAD(P)-bd_dom_sf"/>
</dbReference>
<keyword evidence="7" id="KW-1185">Reference proteome</keyword>
<evidence type="ECO:0000256" key="3">
    <source>
        <dbReference type="ARBA" id="ARBA00023027"/>
    </source>
</evidence>
<dbReference type="Proteomes" id="UP000504604">
    <property type="component" value="Linkage group LG1"/>
</dbReference>
<dbReference type="GeneID" id="105163940"/>
<evidence type="ECO:0000259" key="6">
    <source>
        <dbReference type="Pfam" id="PF02826"/>
    </source>
</evidence>
<dbReference type="InterPro" id="IPR006140">
    <property type="entry name" value="D-isomer_DH_NAD-bd"/>
</dbReference>
<dbReference type="SUPFAM" id="SSF51735">
    <property type="entry name" value="NAD(P)-binding Rossmann-fold domains"/>
    <property type="match status" value="1"/>
</dbReference>
<dbReference type="SUPFAM" id="SSF52283">
    <property type="entry name" value="Formate/glycerate dehydrogenase catalytic domain-like"/>
    <property type="match status" value="1"/>
</dbReference>
<comment type="similarity">
    <text evidence="4">Belongs to the D-isomer specific 2-hydroxyacid dehydrogenase family.</text>
</comment>
<gene>
    <name evidence="8" type="primary">LOC105163940</name>
</gene>
<protein>
    <submittedName>
        <fullName evidence="8">Hydroxyphenylpyruvate reductase-like</fullName>
    </submittedName>
</protein>
<evidence type="ECO:0000256" key="2">
    <source>
        <dbReference type="ARBA" id="ARBA00023002"/>
    </source>
</evidence>
<feature type="domain" description="D-isomer specific 2-hydroxyacid dehydrogenase catalytic" evidence="5">
    <location>
        <begin position="27"/>
        <end position="327"/>
    </location>
</feature>
<evidence type="ECO:0000313" key="7">
    <source>
        <dbReference type="Proteomes" id="UP000504604"/>
    </source>
</evidence>
<dbReference type="InParanoid" id="A0A6I9TJ06"/>
<proteinExistence type="inferred from homology"/>
<evidence type="ECO:0000256" key="4">
    <source>
        <dbReference type="RuleBase" id="RU003719"/>
    </source>
</evidence>
<feature type="domain" description="D-isomer specific 2-hydroxyacid dehydrogenase NAD-binding" evidence="6">
    <location>
        <begin position="124"/>
        <end position="296"/>
    </location>
</feature>
<dbReference type="Gene3D" id="3.40.50.720">
    <property type="entry name" value="NAD(P)-binding Rossmann-like Domain"/>
    <property type="match status" value="2"/>
</dbReference>
<evidence type="ECO:0000259" key="5">
    <source>
        <dbReference type="Pfam" id="PF00389"/>
    </source>
</evidence>
<keyword evidence="2 4" id="KW-0560">Oxidoreductase</keyword>
<evidence type="ECO:0000313" key="8">
    <source>
        <dbReference type="RefSeq" id="XP_011080783.1"/>
    </source>
</evidence>
<dbReference type="GO" id="GO:0030267">
    <property type="term" value="F:glyoxylate reductase (NADPH) activity"/>
    <property type="evidence" value="ECO:0007669"/>
    <property type="project" value="TreeGrafter"/>
</dbReference>
<keyword evidence="1" id="KW-0521">NADP</keyword>
<dbReference type="OrthoDB" id="298012at2759"/>
<dbReference type="GO" id="GO:0051287">
    <property type="term" value="F:NAD binding"/>
    <property type="evidence" value="ECO:0007669"/>
    <property type="project" value="InterPro"/>
</dbReference>
<sequence length="328" mass="35776">MQMCLTETERVLSTEMENVGVLMTCSMSAYLERELEKRFKLFRLWESNSKAQFLAGFGESIRAVVGDTKVGADAELIDALPRLEVVASYSVGLDKIDLNKCRERGIRVTNTPDVLTDDVADVAIGLALATLRKICNADAFVRSGQWRNGDFELANKFSGKSIGIVGLGRIGTAIAKRAEAFGCSISYHSRTKKQNTNYKYYSNAVDLAANCEVLVVACALTNETRHIVNQEVIDALGPKGILINIGRGPLIDEPKLISALREGRLAGAGLDVFENEPDINESFFGLQNVVLLPHVGTDTVETSKAMADLVVANLELHFLKKPLLTPVV</sequence>
<dbReference type="CDD" id="cd12156">
    <property type="entry name" value="HPPR"/>
    <property type="match status" value="1"/>
</dbReference>
<keyword evidence="3" id="KW-0520">NAD</keyword>
<name>A0A6I9TJ06_SESIN</name>
<dbReference type="AlphaFoldDB" id="A0A6I9TJ06"/>
<dbReference type="InterPro" id="IPR029752">
    <property type="entry name" value="D-isomer_DH_CS1"/>
</dbReference>
<reference evidence="7" key="1">
    <citation type="submission" date="2024-10" db="UniProtKB">
        <authorList>
            <consortium name="RefSeq"/>
        </authorList>
    </citation>
    <scope>NUCLEOTIDE SEQUENCE [LARGE SCALE GENOMIC DNA]</scope>
    <source>
        <strain evidence="7">cv. Zhongzhi No. 13</strain>
    </source>
</reference>
<dbReference type="InterPro" id="IPR050223">
    <property type="entry name" value="D-isomer_2-hydroxyacid_DH"/>
</dbReference>
<dbReference type="PANTHER" id="PTHR10996:SF235">
    <property type="entry name" value="GLYOXYLATE_HYDROXYPYRUVATE REDUCTASE A HPR2-LIKE"/>
    <property type="match status" value="1"/>
</dbReference>
<dbReference type="InterPro" id="IPR006139">
    <property type="entry name" value="D-isomer_2_OHA_DH_cat_dom"/>
</dbReference>
<dbReference type="FunFam" id="3.40.50.720:FF:000213">
    <property type="entry name" value="Putative 2-hydroxyacid dehydrogenase"/>
    <property type="match status" value="1"/>
</dbReference>
<dbReference type="Pfam" id="PF00389">
    <property type="entry name" value="2-Hacid_dh"/>
    <property type="match status" value="1"/>
</dbReference>
<evidence type="ECO:0000256" key="1">
    <source>
        <dbReference type="ARBA" id="ARBA00022857"/>
    </source>
</evidence>
<dbReference type="KEGG" id="sind:105163940"/>
<accession>A0A6I9TJ06</accession>
<dbReference type="RefSeq" id="XP_011080783.1">
    <property type="nucleotide sequence ID" value="XM_011082481.2"/>
</dbReference>
<reference evidence="8" key="2">
    <citation type="submission" date="2025-08" db="UniProtKB">
        <authorList>
            <consortium name="RefSeq"/>
        </authorList>
    </citation>
    <scope>IDENTIFICATION</scope>
</reference>